<evidence type="ECO:0000256" key="4">
    <source>
        <dbReference type="ARBA" id="ARBA00022989"/>
    </source>
</evidence>
<dbReference type="PANTHER" id="PTHR34390">
    <property type="entry name" value="UPF0442 PROTEIN YJJB-RELATED"/>
    <property type="match status" value="1"/>
</dbReference>
<dbReference type="GO" id="GO:0015744">
    <property type="term" value="P:succinate transport"/>
    <property type="evidence" value="ECO:0007669"/>
    <property type="project" value="TreeGrafter"/>
</dbReference>
<comment type="similarity">
    <text evidence="6">Belongs to the ThrE exporter (TC 2.A.79) family.</text>
</comment>
<dbReference type="InterPro" id="IPR024528">
    <property type="entry name" value="ThrE_2"/>
</dbReference>
<protein>
    <recommendedName>
        <fullName evidence="15">Threonine/serine exporter family protein</fullName>
    </recommendedName>
</protein>
<evidence type="ECO:0000256" key="7">
    <source>
        <dbReference type="SAM" id="MobiDB-lite"/>
    </source>
</evidence>
<keyword evidence="2" id="KW-1003">Cell membrane</keyword>
<dbReference type="Proteomes" id="UP000070572">
    <property type="component" value="Unassembled WGS sequence"/>
</dbReference>
<evidence type="ECO:0000256" key="3">
    <source>
        <dbReference type="ARBA" id="ARBA00022692"/>
    </source>
</evidence>
<feature type="transmembrane region" description="Helical" evidence="8">
    <location>
        <begin position="246"/>
        <end position="268"/>
    </location>
</feature>
<feature type="compositionally biased region" description="Basic and acidic residues" evidence="7">
    <location>
        <begin position="1"/>
        <end position="13"/>
    </location>
</feature>
<evidence type="ECO:0000256" key="2">
    <source>
        <dbReference type="ARBA" id="ARBA00022475"/>
    </source>
</evidence>
<dbReference type="Proteomes" id="UP000243201">
    <property type="component" value="Unassembled WGS sequence"/>
</dbReference>
<feature type="transmembrane region" description="Helical" evidence="8">
    <location>
        <begin position="342"/>
        <end position="360"/>
    </location>
</feature>
<dbReference type="InterPro" id="IPR010619">
    <property type="entry name" value="ThrE-like_N"/>
</dbReference>
<keyword evidence="3 8" id="KW-0812">Transmembrane</keyword>
<reference evidence="12 14" key="2">
    <citation type="submission" date="2017-09" db="EMBL/GenBank/DDBJ databases">
        <title>Bacterial strain isolated from the female urinary microbiota.</title>
        <authorList>
            <person name="Thomas-White K."/>
            <person name="Kumar N."/>
            <person name="Forster S."/>
            <person name="Putonti C."/>
            <person name="Lawley T."/>
            <person name="Wolfe A.J."/>
        </authorList>
    </citation>
    <scope>NUCLEOTIDE SEQUENCE [LARGE SCALE GENOMIC DNA]</scope>
    <source>
        <strain evidence="12 14">UMB0744</strain>
    </source>
</reference>
<dbReference type="RefSeq" id="WP_022864330.1">
    <property type="nucleotide sequence ID" value="NZ_CAUPGC010000012.1"/>
</dbReference>
<evidence type="ECO:0000259" key="9">
    <source>
        <dbReference type="Pfam" id="PF06738"/>
    </source>
</evidence>
<dbReference type="GO" id="GO:0022857">
    <property type="term" value="F:transmembrane transporter activity"/>
    <property type="evidence" value="ECO:0007669"/>
    <property type="project" value="InterPro"/>
</dbReference>
<dbReference type="AlphaFoldDB" id="A0AB34X030"/>
<feature type="compositionally biased region" description="Low complexity" evidence="7">
    <location>
        <begin position="17"/>
        <end position="29"/>
    </location>
</feature>
<feature type="domain" description="Threonine/serine exporter-like N-terminal" evidence="9">
    <location>
        <begin position="58"/>
        <end position="299"/>
    </location>
</feature>
<evidence type="ECO:0000259" key="10">
    <source>
        <dbReference type="Pfam" id="PF12821"/>
    </source>
</evidence>
<feature type="transmembrane region" description="Helical" evidence="8">
    <location>
        <begin position="428"/>
        <end position="447"/>
    </location>
</feature>
<name>A0AB34X030_9ACTO</name>
<comment type="subcellular location">
    <subcellularLocation>
        <location evidence="1">Cell membrane</location>
        <topology evidence="1">Multi-pass membrane protein</topology>
    </subcellularLocation>
</comment>
<sequence>MHRTPSADKDGTNKDQSTPASTASGATAPKGEILNPHGSEHDQLRLLRDRLAAQSGVVTHLGRTLLAAGASAYLVKFSMARLANAVGIEAQHSQVTFSEIVTSVYAHGTFRTESHEQRAFGTNAARLDDLRLFVRSLKPGLLVEDAQQRIDEIIHRKPPYPAVINCLASGVACAGFCFLNRGGLVECSVVAIAALCGQILRRAMLKRHANHFGVWMLCGLLASLIYMGISQALLLSGLLSVGHPQGIISAVLFLVPGFPLVTAILDLVRMDFLAGISRMTYVLMLVISAGISVWMVATIFQWHIDPPAAFPVAGIALYLLQFICSMVASFGFAVLFSIRPHVAICAALVAGFANVGRLFLVAQGMLPQAAVGLAALTIGIVAHFISRLSGFRFSRTSLTVPAVVIMIPGVPLYAAITHLSNGDIPQASAALVQVFFVILSIGVGLAISRMLTDPDWRIDRDTAQPQMLEKTGWNDGNRRFQMR</sequence>
<feature type="transmembrane region" description="Helical" evidence="8">
    <location>
        <begin position="212"/>
        <end position="234"/>
    </location>
</feature>
<evidence type="ECO:0000313" key="11">
    <source>
        <dbReference type="EMBL" id="KXB81145.1"/>
    </source>
</evidence>
<evidence type="ECO:0000256" key="8">
    <source>
        <dbReference type="SAM" id="Phobius"/>
    </source>
</evidence>
<feature type="domain" description="Threonine/Serine exporter ThrE" evidence="10">
    <location>
        <begin position="321"/>
        <end position="449"/>
    </location>
</feature>
<feature type="transmembrane region" description="Helical" evidence="8">
    <location>
        <begin position="280"/>
        <end position="302"/>
    </location>
</feature>
<evidence type="ECO:0000313" key="13">
    <source>
        <dbReference type="Proteomes" id="UP000070572"/>
    </source>
</evidence>
<proteinExistence type="inferred from homology"/>
<feature type="region of interest" description="Disordered" evidence="7">
    <location>
        <begin position="1"/>
        <end position="38"/>
    </location>
</feature>
<evidence type="ECO:0000313" key="14">
    <source>
        <dbReference type="Proteomes" id="UP000243201"/>
    </source>
</evidence>
<gene>
    <name evidence="12" type="ORF">CJ240_01155</name>
    <name evidence="11" type="ORF">HMPREF1862_00869</name>
</gene>
<dbReference type="Pfam" id="PF06738">
    <property type="entry name" value="ThrE"/>
    <property type="match status" value="1"/>
</dbReference>
<reference evidence="11 13" key="1">
    <citation type="submission" date="2016-01" db="EMBL/GenBank/DDBJ databases">
        <authorList>
            <person name="Mitreva M."/>
            <person name="Pepin K.H."/>
            <person name="Mihindukulasuriya K.A."/>
            <person name="Fulton R."/>
            <person name="Fronick C."/>
            <person name="O'Laughlin M."/>
            <person name="Miner T."/>
            <person name="Herter B."/>
            <person name="Rosa B.A."/>
            <person name="Cordes M."/>
            <person name="Tomlinson C."/>
            <person name="Wollam A."/>
            <person name="Palsikar V.B."/>
            <person name="Mardis E.R."/>
            <person name="Wilson R.K."/>
        </authorList>
    </citation>
    <scope>NUCLEOTIDE SEQUENCE [LARGE SCALE GENOMIC DNA]</scope>
    <source>
        <strain evidence="11 13">DNF00696</strain>
    </source>
</reference>
<keyword evidence="14" id="KW-1185">Reference proteome</keyword>
<evidence type="ECO:0008006" key="15">
    <source>
        <dbReference type="Google" id="ProtNLM"/>
    </source>
</evidence>
<evidence type="ECO:0000313" key="12">
    <source>
        <dbReference type="EMBL" id="PMB90379.1"/>
    </source>
</evidence>
<dbReference type="EMBL" id="LSDN01000013">
    <property type="protein sequence ID" value="KXB81145.1"/>
    <property type="molecule type" value="Genomic_DNA"/>
</dbReference>
<accession>A0AB34X030</accession>
<keyword evidence="4 8" id="KW-1133">Transmembrane helix</keyword>
<feature type="transmembrane region" description="Helical" evidence="8">
    <location>
        <begin position="366"/>
        <end position="386"/>
    </location>
</feature>
<dbReference type="EMBL" id="PNGC01000001">
    <property type="protein sequence ID" value="PMB90379.1"/>
    <property type="molecule type" value="Genomic_DNA"/>
</dbReference>
<dbReference type="Pfam" id="PF12821">
    <property type="entry name" value="ThrE_2"/>
    <property type="match status" value="1"/>
</dbReference>
<evidence type="ECO:0000256" key="5">
    <source>
        <dbReference type="ARBA" id="ARBA00023136"/>
    </source>
</evidence>
<keyword evidence="5 8" id="KW-0472">Membrane</keyword>
<feature type="transmembrane region" description="Helical" evidence="8">
    <location>
        <begin position="308"/>
        <end position="335"/>
    </location>
</feature>
<feature type="transmembrane region" description="Helical" evidence="8">
    <location>
        <begin position="398"/>
        <end position="416"/>
    </location>
</feature>
<evidence type="ECO:0000256" key="1">
    <source>
        <dbReference type="ARBA" id="ARBA00004651"/>
    </source>
</evidence>
<organism evidence="11 13">
    <name type="scientific">Varibaculum cambriense</name>
    <dbReference type="NCBI Taxonomy" id="184870"/>
    <lineage>
        <taxon>Bacteria</taxon>
        <taxon>Bacillati</taxon>
        <taxon>Actinomycetota</taxon>
        <taxon>Actinomycetes</taxon>
        <taxon>Actinomycetales</taxon>
        <taxon>Actinomycetaceae</taxon>
        <taxon>Varibaculum</taxon>
    </lineage>
</organism>
<dbReference type="GeneID" id="78353228"/>
<dbReference type="PANTHER" id="PTHR34390:SF2">
    <property type="entry name" value="SUCCINATE TRANSPORTER SUBUNIT YJJP-RELATED"/>
    <property type="match status" value="1"/>
</dbReference>
<comment type="caution">
    <text evidence="11">The sequence shown here is derived from an EMBL/GenBank/DDBJ whole genome shotgun (WGS) entry which is preliminary data.</text>
</comment>
<dbReference type="GO" id="GO:0005886">
    <property type="term" value="C:plasma membrane"/>
    <property type="evidence" value="ECO:0007669"/>
    <property type="project" value="UniProtKB-SubCell"/>
</dbReference>
<evidence type="ECO:0000256" key="6">
    <source>
        <dbReference type="ARBA" id="ARBA00034125"/>
    </source>
</evidence>
<dbReference type="InterPro" id="IPR050539">
    <property type="entry name" value="ThrE_Dicarb/AminoAcid_Exp"/>
</dbReference>